<dbReference type="SUPFAM" id="SSF46689">
    <property type="entry name" value="Homeodomain-like"/>
    <property type="match status" value="1"/>
</dbReference>
<dbReference type="InterPro" id="IPR001356">
    <property type="entry name" value="HD"/>
</dbReference>
<name>A0A0V1CGV2_TRIBR</name>
<evidence type="ECO:0000256" key="4">
    <source>
        <dbReference type="SAM" id="Phobius"/>
    </source>
</evidence>
<dbReference type="FunFam" id="1.10.10.60:FF:000054">
    <property type="entry name" value="One cut domain family member"/>
    <property type="match status" value="1"/>
</dbReference>
<dbReference type="PANTHER" id="PTHR14057">
    <property type="entry name" value="TRANSCRIPTION FACTOR ONECUT"/>
    <property type="match status" value="1"/>
</dbReference>
<accession>A0A0V1CGV2</accession>
<dbReference type="GO" id="GO:0000981">
    <property type="term" value="F:DNA-binding transcription factor activity, RNA polymerase II-specific"/>
    <property type="evidence" value="ECO:0007669"/>
    <property type="project" value="TreeGrafter"/>
</dbReference>
<keyword evidence="4" id="KW-0472">Membrane</keyword>
<feature type="DNA-binding region" description="Homeobox" evidence="2">
    <location>
        <begin position="185"/>
        <end position="244"/>
    </location>
</feature>
<feature type="transmembrane region" description="Helical" evidence="4">
    <location>
        <begin position="279"/>
        <end position="300"/>
    </location>
</feature>
<dbReference type="InterPro" id="IPR009057">
    <property type="entry name" value="Homeodomain-like_sf"/>
</dbReference>
<feature type="domain" description="Homeobox" evidence="5">
    <location>
        <begin position="183"/>
        <end position="243"/>
    </location>
</feature>
<evidence type="ECO:0000313" key="7">
    <source>
        <dbReference type="Proteomes" id="UP000054653"/>
    </source>
</evidence>
<keyword evidence="4" id="KW-0812">Transmembrane</keyword>
<dbReference type="GO" id="GO:0005634">
    <property type="term" value="C:nucleus"/>
    <property type="evidence" value="ECO:0007669"/>
    <property type="project" value="UniProtKB-SubCell"/>
</dbReference>
<dbReference type="Pfam" id="PF00046">
    <property type="entry name" value="Homeodomain"/>
    <property type="match status" value="1"/>
</dbReference>
<dbReference type="Gene3D" id="1.10.10.60">
    <property type="entry name" value="Homeodomain-like"/>
    <property type="match status" value="1"/>
</dbReference>
<dbReference type="InterPro" id="IPR051649">
    <property type="entry name" value="CUT_Homeobox"/>
</dbReference>
<proteinExistence type="predicted"/>
<sequence>MGNVEANFDAKLALALIGQARKAEEEARQSDLGYRQILSRLLLIVHDAQDFRPMKAARRNSISDRRLAAVEDGSAALRSSSCPESTSPTDTVVVRVDWLIGFEAFSTLTTNDWGSFKLYGFGMTIGKCGCVGRAIVEYLFNFYTMLEQVLVTLRLPLLASAFANIRLPCKRKEEQQQQGIHTPGPKKPRLVFTDIQRRTLQAIFKETKRPSKEMQVTIAQQLGLDVSTVANFFMNARRRGADRHDPTWTDYYALLSSIIPSPADKLPLTSQWWSAFFKYFYFLLSGYFLFQCTFFFYLICTTKHIRGARF</sequence>
<evidence type="ECO:0000256" key="3">
    <source>
        <dbReference type="RuleBase" id="RU000682"/>
    </source>
</evidence>
<evidence type="ECO:0000259" key="5">
    <source>
        <dbReference type="PROSITE" id="PS50071"/>
    </source>
</evidence>
<keyword evidence="4" id="KW-1133">Transmembrane helix</keyword>
<dbReference type="EMBL" id="JYDI01000210">
    <property type="protein sequence ID" value="KRY48360.1"/>
    <property type="molecule type" value="Genomic_DNA"/>
</dbReference>
<dbReference type="PANTHER" id="PTHR14057:SF47">
    <property type="entry name" value="HOMEOBOX PROTEIN ONECUT"/>
    <property type="match status" value="1"/>
</dbReference>
<evidence type="ECO:0000256" key="2">
    <source>
        <dbReference type="PROSITE-ProRule" id="PRU00108"/>
    </source>
</evidence>
<protein>
    <submittedName>
        <fullName evidence="6">Homeobox protein onecut</fullName>
    </submittedName>
</protein>
<keyword evidence="2 3" id="KW-0371">Homeobox</keyword>
<dbReference type="SMART" id="SM00389">
    <property type="entry name" value="HOX"/>
    <property type="match status" value="1"/>
</dbReference>
<dbReference type="PROSITE" id="PS50071">
    <property type="entry name" value="HOMEOBOX_2"/>
    <property type="match status" value="1"/>
</dbReference>
<dbReference type="Proteomes" id="UP000054653">
    <property type="component" value="Unassembled WGS sequence"/>
</dbReference>
<evidence type="ECO:0000313" key="6">
    <source>
        <dbReference type="EMBL" id="KRY48360.1"/>
    </source>
</evidence>
<comment type="subcellular location">
    <subcellularLocation>
        <location evidence="1 2 3">Nucleus</location>
    </subcellularLocation>
</comment>
<reference evidence="6 7" key="1">
    <citation type="submission" date="2015-01" db="EMBL/GenBank/DDBJ databases">
        <title>Evolution of Trichinella species and genotypes.</title>
        <authorList>
            <person name="Korhonen P.K."/>
            <person name="Edoardo P."/>
            <person name="Giuseppe L.R."/>
            <person name="Gasser R.B."/>
        </authorList>
    </citation>
    <scope>NUCLEOTIDE SEQUENCE [LARGE SCALE GENOMIC DNA]</scope>
    <source>
        <strain evidence="6">ISS120</strain>
    </source>
</reference>
<keyword evidence="7" id="KW-1185">Reference proteome</keyword>
<comment type="caution">
    <text evidence="6">The sequence shown here is derived from an EMBL/GenBank/DDBJ whole genome shotgun (WGS) entry which is preliminary data.</text>
</comment>
<keyword evidence="2 3" id="KW-0539">Nucleus</keyword>
<dbReference type="AlphaFoldDB" id="A0A0V1CGV2"/>
<dbReference type="CDD" id="cd00086">
    <property type="entry name" value="homeodomain"/>
    <property type="match status" value="1"/>
</dbReference>
<keyword evidence="2 3" id="KW-0238">DNA-binding</keyword>
<evidence type="ECO:0000256" key="1">
    <source>
        <dbReference type="ARBA" id="ARBA00004123"/>
    </source>
</evidence>
<organism evidence="6 7">
    <name type="scientific">Trichinella britovi</name>
    <name type="common">Parasitic roundworm</name>
    <dbReference type="NCBI Taxonomy" id="45882"/>
    <lineage>
        <taxon>Eukaryota</taxon>
        <taxon>Metazoa</taxon>
        <taxon>Ecdysozoa</taxon>
        <taxon>Nematoda</taxon>
        <taxon>Enoplea</taxon>
        <taxon>Dorylaimia</taxon>
        <taxon>Trichinellida</taxon>
        <taxon>Trichinellidae</taxon>
        <taxon>Trichinella</taxon>
    </lineage>
</organism>
<dbReference type="GO" id="GO:0000978">
    <property type="term" value="F:RNA polymerase II cis-regulatory region sequence-specific DNA binding"/>
    <property type="evidence" value="ECO:0007669"/>
    <property type="project" value="TreeGrafter"/>
</dbReference>
<gene>
    <name evidence="6" type="primary">onecut</name>
    <name evidence="6" type="ORF">T03_461</name>
</gene>